<reference evidence="3 4" key="1">
    <citation type="submission" date="2015-11" db="EMBL/GenBank/DDBJ databases">
        <title>Genomic analysis of 38 Legionella species identifies large and diverse effector repertoires.</title>
        <authorList>
            <person name="Burstein D."/>
            <person name="Amaro F."/>
            <person name="Zusman T."/>
            <person name="Lifshitz Z."/>
            <person name="Cohen O."/>
            <person name="Gilbert J.A."/>
            <person name="Pupko T."/>
            <person name="Shuman H.A."/>
            <person name="Segal G."/>
        </authorList>
    </citation>
    <scope>NUCLEOTIDE SEQUENCE [LARGE SCALE GENOMIC DNA]</scope>
    <source>
        <strain evidence="3 4">Mt.St.Helens-4</strain>
    </source>
</reference>
<dbReference type="AlphaFoldDB" id="A0A0W0YE74"/>
<keyword evidence="3" id="KW-0560">Oxidoreductase</keyword>
<dbReference type="PANTHER" id="PTHR20883">
    <property type="entry name" value="PHYTANOYL-COA DIOXYGENASE DOMAIN CONTAINING 1"/>
    <property type="match status" value="1"/>
</dbReference>
<dbReference type="eggNOG" id="COG5285">
    <property type="taxonomic scope" value="Bacteria"/>
</dbReference>
<dbReference type="Pfam" id="PF05721">
    <property type="entry name" value="PhyH"/>
    <property type="match status" value="1"/>
</dbReference>
<dbReference type="PATRIC" id="fig|28087.4.peg.3059"/>
<dbReference type="RefSeq" id="WP_027272580.1">
    <property type="nucleotide sequence ID" value="NZ_CAAAJE010000013.1"/>
</dbReference>
<dbReference type="GO" id="GO:0005506">
    <property type="term" value="F:iron ion binding"/>
    <property type="evidence" value="ECO:0007669"/>
    <property type="project" value="UniProtKB-ARBA"/>
</dbReference>
<evidence type="ECO:0000256" key="2">
    <source>
        <dbReference type="ARBA" id="ARBA00023004"/>
    </source>
</evidence>
<gene>
    <name evidence="3" type="ORF">Lsai_2849</name>
</gene>
<dbReference type="GO" id="GO:0016706">
    <property type="term" value="F:2-oxoglutarate-dependent dioxygenase activity"/>
    <property type="evidence" value="ECO:0007669"/>
    <property type="project" value="UniProtKB-ARBA"/>
</dbReference>
<accession>A0A0W0YE74</accession>
<name>A0A0W0YE74_9GAMM</name>
<dbReference type="Proteomes" id="UP000054621">
    <property type="component" value="Unassembled WGS sequence"/>
</dbReference>
<dbReference type="OrthoDB" id="9791262at2"/>
<organism evidence="3 4">
    <name type="scientific">Legionella sainthelensi</name>
    <dbReference type="NCBI Taxonomy" id="28087"/>
    <lineage>
        <taxon>Bacteria</taxon>
        <taxon>Pseudomonadati</taxon>
        <taxon>Pseudomonadota</taxon>
        <taxon>Gammaproteobacteria</taxon>
        <taxon>Legionellales</taxon>
        <taxon>Legionellaceae</taxon>
        <taxon>Legionella</taxon>
    </lineage>
</organism>
<proteinExistence type="predicted"/>
<evidence type="ECO:0000313" key="4">
    <source>
        <dbReference type="Proteomes" id="UP000054621"/>
    </source>
</evidence>
<dbReference type="EMBL" id="LNYV01000036">
    <property type="protein sequence ID" value="KTD55257.1"/>
    <property type="molecule type" value="Genomic_DNA"/>
</dbReference>
<keyword evidence="1" id="KW-0479">Metal-binding</keyword>
<sequence length="310" mass="35858">MKSITCSHTLKKYDLNALQADLNQAVRSYNQNGIIVLKNYINQAELARLLSEIELIQYDAEADIVQNWNNEIVCFYSKNPAQQESEPKEYVTEPYFQASNQKGHVFYEVIDNIRVINRIGHGMHLIEKYSMMQQTVYRNPMLMTILKGIGYRRPICHLSVYIPKFSHGLGSEVRPHQESTFAYTEPASVIVLWLALEDAGVKNACMYGIIGSNHWPLKWVSHVNHQEKTRRFNKLNDVFIPDFIKENYCYTPLEVKAGDALLFHGHFVHCSPVNYSNCSRKALSLQFIETLGVNYSKSNWLQSPNHIYLY</sequence>
<dbReference type="STRING" id="28087.Lsai_2849"/>
<evidence type="ECO:0000313" key="3">
    <source>
        <dbReference type="EMBL" id="KTD55257.1"/>
    </source>
</evidence>
<protein>
    <submittedName>
        <fullName evidence="3">Phytanoyl-CoA dioxygenase</fullName>
    </submittedName>
</protein>
<keyword evidence="3" id="KW-0223">Dioxygenase</keyword>
<evidence type="ECO:0000256" key="1">
    <source>
        <dbReference type="ARBA" id="ARBA00022723"/>
    </source>
</evidence>
<dbReference type="Gene3D" id="2.60.120.620">
    <property type="entry name" value="q2cbj1_9rhob like domain"/>
    <property type="match status" value="1"/>
</dbReference>
<dbReference type="PANTHER" id="PTHR20883:SF15">
    <property type="entry name" value="PHYTANOYL-COA DIOXYGENASE DOMAIN-CONTAINING PROTEIN 1"/>
    <property type="match status" value="1"/>
</dbReference>
<dbReference type="InterPro" id="IPR008775">
    <property type="entry name" value="Phytyl_CoA_dOase-like"/>
</dbReference>
<keyword evidence="2" id="KW-0408">Iron</keyword>
<dbReference type="SUPFAM" id="SSF51197">
    <property type="entry name" value="Clavaminate synthase-like"/>
    <property type="match status" value="1"/>
</dbReference>
<comment type="caution">
    <text evidence="3">The sequence shown here is derived from an EMBL/GenBank/DDBJ whole genome shotgun (WGS) entry which is preliminary data.</text>
</comment>